<organism evidence="2 3">
    <name type="scientific">Paenibacillus kribbensis</name>
    <dbReference type="NCBI Taxonomy" id="172713"/>
    <lineage>
        <taxon>Bacteria</taxon>
        <taxon>Bacillati</taxon>
        <taxon>Bacillota</taxon>
        <taxon>Bacilli</taxon>
        <taxon>Bacillales</taxon>
        <taxon>Paenibacillaceae</taxon>
        <taxon>Paenibacillus</taxon>
    </lineage>
</organism>
<reference evidence="2 3" key="1">
    <citation type="submission" date="2017-03" db="EMBL/GenBank/DDBJ databases">
        <title>Complete genome sequence of Paenibacillus Kribbensis producing bioflocculants.</title>
        <authorList>
            <person name="Lee H.-G."/>
            <person name="Oh H.-M."/>
        </authorList>
    </citation>
    <scope>NUCLEOTIDE SEQUENCE [LARGE SCALE GENOMIC DNA]</scope>
    <source>
        <strain evidence="2 3">AM49</strain>
    </source>
</reference>
<keyword evidence="3" id="KW-1185">Reference proteome</keyword>
<dbReference type="KEGG" id="pkb:B4V02_12800"/>
<evidence type="ECO:0000313" key="2">
    <source>
        <dbReference type="EMBL" id="ASR47488.1"/>
    </source>
</evidence>
<proteinExistence type="predicted"/>
<dbReference type="AlphaFoldDB" id="A0A222WNB2"/>
<gene>
    <name evidence="2" type="ORF">B4V02_12800</name>
</gene>
<dbReference type="InterPro" id="IPR013320">
    <property type="entry name" value="ConA-like_dom_sf"/>
</dbReference>
<protein>
    <recommendedName>
        <fullName evidence="1">Beta-xylosidase C-terminal Concanavalin A-like domain-containing protein</fullName>
    </recommendedName>
</protein>
<dbReference type="Pfam" id="PF17851">
    <property type="entry name" value="GH43_C2"/>
    <property type="match status" value="1"/>
</dbReference>
<feature type="domain" description="Beta-xylosidase C-terminal Concanavalin A-like" evidence="1">
    <location>
        <begin position="22"/>
        <end position="154"/>
    </location>
</feature>
<dbReference type="Gene3D" id="2.60.120.200">
    <property type="match status" value="1"/>
</dbReference>
<dbReference type="SUPFAM" id="SSF49899">
    <property type="entry name" value="Concanavalin A-like lectins/glucanases"/>
    <property type="match status" value="1"/>
</dbReference>
<sequence>MEYAPYPSGYQLVDLKREKRVFALESFQQMTGLILYYDTEDYVYLRITHVEEQGRVLGIIQTIRGNYDELLAQDLSLPSSGPIRLKAAVCRDCLHFFYALGGSDWQSIGVKINILHLADEASDLLRFTGTFVGVCVQDLGGTRRHADFDYFIYREIAPK</sequence>
<evidence type="ECO:0000259" key="1">
    <source>
        <dbReference type="Pfam" id="PF17851"/>
    </source>
</evidence>
<dbReference type="EMBL" id="CP020028">
    <property type="protein sequence ID" value="ASR47488.1"/>
    <property type="molecule type" value="Genomic_DNA"/>
</dbReference>
<accession>A0A222WNB2</accession>
<dbReference type="InterPro" id="IPR041542">
    <property type="entry name" value="GH43_C2"/>
</dbReference>
<dbReference type="Proteomes" id="UP000214666">
    <property type="component" value="Chromosome"/>
</dbReference>
<evidence type="ECO:0000313" key="3">
    <source>
        <dbReference type="Proteomes" id="UP000214666"/>
    </source>
</evidence>
<name>A0A222WNB2_9BACL</name>